<organism evidence="3 4">
    <name type="scientific">Trifolium pratense</name>
    <name type="common">Red clover</name>
    <dbReference type="NCBI Taxonomy" id="57577"/>
    <lineage>
        <taxon>Eukaryota</taxon>
        <taxon>Viridiplantae</taxon>
        <taxon>Streptophyta</taxon>
        <taxon>Embryophyta</taxon>
        <taxon>Tracheophyta</taxon>
        <taxon>Spermatophyta</taxon>
        <taxon>Magnoliopsida</taxon>
        <taxon>eudicotyledons</taxon>
        <taxon>Gunneridae</taxon>
        <taxon>Pentapetalae</taxon>
        <taxon>rosids</taxon>
        <taxon>fabids</taxon>
        <taxon>Fabales</taxon>
        <taxon>Fabaceae</taxon>
        <taxon>Papilionoideae</taxon>
        <taxon>50 kb inversion clade</taxon>
        <taxon>NPAAA clade</taxon>
        <taxon>Hologalegina</taxon>
        <taxon>IRL clade</taxon>
        <taxon>Trifolieae</taxon>
        <taxon>Trifolium</taxon>
    </lineage>
</organism>
<dbReference type="Pfam" id="PF00931">
    <property type="entry name" value="NB-ARC"/>
    <property type="match status" value="1"/>
</dbReference>
<dbReference type="AlphaFoldDB" id="A0A2K3P6C8"/>
<protein>
    <submittedName>
        <fullName evidence="3">TIR-similar-domain-containing protein TSDC</fullName>
    </submittedName>
</protein>
<dbReference type="PANTHER" id="PTHR32009">
    <property type="entry name" value="TMV RESISTANCE PROTEIN N-LIKE"/>
    <property type="match status" value="1"/>
</dbReference>
<dbReference type="GO" id="GO:0043531">
    <property type="term" value="F:ADP binding"/>
    <property type="evidence" value="ECO:0007669"/>
    <property type="project" value="InterPro"/>
</dbReference>
<evidence type="ECO:0000313" key="3">
    <source>
        <dbReference type="EMBL" id="PNY10820.1"/>
    </source>
</evidence>
<dbReference type="SUPFAM" id="SSF52200">
    <property type="entry name" value="Toll/Interleukin receptor TIR domain"/>
    <property type="match status" value="1"/>
</dbReference>
<dbReference type="GO" id="GO:0007165">
    <property type="term" value="P:signal transduction"/>
    <property type="evidence" value="ECO:0007669"/>
    <property type="project" value="InterPro"/>
</dbReference>
<dbReference type="SMART" id="SM00255">
    <property type="entry name" value="TIR"/>
    <property type="match status" value="1"/>
</dbReference>
<dbReference type="InterPro" id="IPR042197">
    <property type="entry name" value="Apaf_helical"/>
</dbReference>
<sequence length="635" mass="72139">MVQLTPCTESLIDKGGKVTSPIELREECWDKYDIPARMPSWFWFYTVMAFDGNVPKLVRKAERKKNKLISNRDRVQLKVHETDRKTEKVSDDVYVWLKEANILIQEMEDMKTETEVPLPSWNEFKILLERIKALNAKCKFDPFSTPNLGLDRFSDENIVCFKSTEKASDELLEALQDDNCYKIGLHGRQDSGKTSLVNAIGKKVKHLNVFDVVIFVNVTQNPNIRIIQDEIADSLNIIFNNIITDAGRAIIISTAIKNMDRPILVIFDDVRAKLDIEGVGIPCDSNRCKVILTTCCQEEECDFVDCQKEIQLDPLSILEAWTLFVKHSDIHEEEKSTSSKLLNVAHEVVHECDGLPGKIIKVASSLKNKPFEEWKASLDKLRHSIAEWHIFLSFRGEDTRASFTGFLYYTLHKEGFKVFMDDVGLERGDKISSSLINAIQASRISIVVLSENYAYSTWCLDELVNILECKNKMKSRIIWPIFYKVKASDVRHQKNSYEKAMAIHEKMFGNDSEKVKKWRSALTEVSSLSGLTYKTGYVLTSTLHFKYPCLSGSYCSVGSSAVCCCIFMRFCSSIKPCTVVCSPFFPHLNHLHTNLPCAQLAVVPHKAVPVLPNIPYEDSNLTCNLCSLGTAYAED</sequence>
<dbReference type="InterPro" id="IPR000157">
    <property type="entry name" value="TIR_dom"/>
</dbReference>
<feature type="domain" description="TIR" evidence="2">
    <location>
        <begin position="386"/>
        <end position="526"/>
    </location>
</feature>
<dbReference type="InterPro" id="IPR027417">
    <property type="entry name" value="P-loop_NTPase"/>
</dbReference>
<evidence type="ECO:0000256" key="1">
    <source>
        <dbReference type="ARBA" id="ARBA00023027"/>
    </source>
</evidence>
<comment type="caution">
    <text evidence="3">The sequence shown here is derived from an EMBL/GenBank/DDBJ whole genome shotgun (WGS) entry which is preliminary data.</text>
</comment>
<dbReference type="EMBL" id="ASHM01004096">
    <property type="protein sequence ID" value="PNY10820.1"/>
    <property type="molecule type" value="Genomic_DNA"/>
</dbReference>
<dbReference type="InterPro" id="IPR002182">
    <property type="entry name" value="NB-ARC"/>
</dbReference>
<reference evidence="3 4" key="2">
    <citation type="journal article" date="2017" name="Front. Plant Sci.">
        <title>Gene Classification and Mining of Molecular Markers Useful in Red Clover (Trifolium pratense) Breeding.</title>
        <authorList>
            <person name="Istvanek J."/>
            <person name="Dluhosova J."/>
            <person name="Dluhos P."/>
            <person name="Patkova L."/>
            <person name="Nedelnik J."/>
            <person name="Repkova J."/>
        </authorList>
    </citation>
    <scope>NUCLEOTIDE SEQUENCE [LARGE SCALE GENOMIC DNA]</scope>
    <source>
        <strain evidence="4">cv. Tatra</strain>
        <tissue evidence="3">Young leaves</tissue>
    </source>
</reference>
<dbReference type="Proteomes" id="UP000236291">
    <property type="component" value="Unassembled WGS sequence"/>
</dbReference>
<dbReference type="InterPro" id="IPR035897">
    <property type="entry name" value="Toll_tir_struct_dom_sf"/>
</dbReference>
<dbReference type="Pfam" id="PF01582">
    <property type="entry name" value="TIR"/>
    <property type="match status" value="1"/>
</dbReference>
<dbReference type="Gene3D" id="1.10.8.430">
    <property type="entry name" value="Helical domain of apoptotic protease-activating factors"/>
    <property type="match status" value="1"/>
</dbReference>
<dbReference type="Gene3D" id="3.40.50.300">
    <property type="entry name" value="P-loop containing nucleotide triphosphate hydrolases"/>
    <property type="match status" value="1"/>
</dbReference>
<dbReference type="FunFam" id="3.40.50.10140:FF:000007">
    <property type="entry name" value="Disease resistance protein (TIR-NBS-LRR class)"/>
    <property type="match status" value="1"/>
</dbReference>
<accession>A0A2K3P6C8</accession>
<dbReference type="PANTHER" id="PTHR32009:SF113">
    <property type="entry name" value="TIR-LIKE DOMAIN PROTEIN TSDC PROTEIN"/>
    <property type="match status" value="1"/>
</dbReference>
<dbReference type="SUPFAM" id="SSF52540">
    <property type="entry name" value="P-loop containing nucleoside triphosphate hydrolases"/>
    <property type="match status" value="1"/>
</dbReference>
<dbReference type="Gene3D" id="3.40.50.10140">
    <property type="entry name" value="Toll/interleukin-1 receptor homology (TIR) domain"/>
    <property type="match status" value="1"/>
</dbReference>
<reference evidence="3 4" key="1">
    <citation type="journal article" date="2014" name="Am. J. Bot.">
        <title>Genome assembly and annotation for red clover (Trifolium pratense; Fabaceae).</title>
        <authorList>
            <person name="Istvanek J."/>
            <person name="Jaros M."/>
            <person name="Krenek A."/>
            <person name="Repkova J."/>
        </authorList>
    </citation>
    <scope>NUCLEOTIDE SEQUENCE [LARGE SCALE GENOMIC DNA]</scope>
    <source>
        <strain evidence="4">cv. Tatra</strain>
        <tissue evidence="3">Young leaves</tissue>
    </source>
</reference>
<proteinExistence type="predicted"/>
<evidence type="ECO:0000259" key="2">
    <source>
        <dbReference type="PROSITE" id="PS50104"/>
    </source>
</evidence>
<gene>
    <name evidence="3" type="ORF">L195_g007410</name>
</gene>
<name>A0A2K3P6C8_TRIPR</name>
<keyword evidence="1" id="KW-0520">NAD</keyword>
<dbReference type="PROSITE" id="PS50104">
    <property type="entry name" value="TIR"/>
    <property type="match status" value="1"/>
</dbReference>
<evidence type="ECO:0000313" key="4">
    <source>
        <dbReference type="Proteomes" id="UP000236291"/>
    </source>
</evidence>